<dbReference type="Proteomes" id="UP001055811">
    <property type="component" value="Linkage Group LG02"/>
</dbReference>
<reference evidence="1 2" key="2">
    <citation type="journal article" date="2022" name="Mol. Ecol. Resour.">
        <title>The genomes of chicory, endive, great burdock and yacon provide insights into Asteraceae paleo-polyploidization history and plant inulin production.</title>
        <authorList>
            <person name="Fan W."/>
            <person name="Wang S."/>
            <person name="Wang H."/>
            <person name="Wang A."/>
            <person name="Jiang F."/>
            <person name="Liu H."/>
            <person name="Zhao H."/>
            <person name="Xu D."/>
            <person name="Zhang Y."/>
        </authorList>
    </citation>
    <scope>NUCLEOTIDE SEQUENCE [LARGE SCALE GENOMIC DNA]</scope>
    <source>
        <strain evidence="2">cv. Punajuju</strain>
        <tissue evidence="1">Leaves</tissue>
    </source>
</reference>
<sequence>MLRRRNRKVNQYPVIEKATSIFISDFPTDWVEADLWRMLKNYGTLVDVYIAVKRTKTSSRFGFARFIRVANTQELVGRLNDIPCGNSRLRANLAKYERKKVPPSPRFADNRHHRVSMETYQKGSERRTFADDVFESNRLNPMLACNDIGSEYDHGDWHDWRSENLESDDLSDEYELPETPRDQSPVKLSTPQSSEFEKSDNGIKSAHHPRENTRSRENSGSRQWVGNIRDGSCWNTIT</sequence>
<accession>A0ACB9G8A6</accession>
<gene>
    <name evidence="1" type="ORF">L2E82_09162</name>
</gene>
<proteinExistence type="predicted"/>
<evidence type="ECO:0000313" key="2">
    <source>
        <dbReference type="Proteomes" id="UP001055811"/>
    </source>
</evidence>
<protein>
    <submittedName>
        <fullName evidence="1">Uncharacterized protein</fullName>
    </submittedName>
</protein>
<keyword evidence="2" id="KW-1185">Reference proteome</keyword>
<reference evidence="2" key="1">
    <citation type="journal article" date="2022" name="Mol. Ecol. Resour.">
        <title>The genomes of chicory, endive, great burdock and yacon provide insights into Asteraceae palaeo-polyploidization history and plant inulin production.</title>
        <authorList>
            <person name="Fan W."/>
            <person name="Wang S."/>
            <person name="Wang H."/>
            <person name="Wang A."/>
            <person name="Jiang F."/>
            <person name="Liu H."/>
            <person name="Zhao H."/>
            <person name="Xu D."/>
            <person name="Zhang Y."/>
        </authorList>
    </citation>
    <scope>NUCLEOTIDE SEQUENCE [LARGE SCALE GENOMIC DNA]</scope>
    <source>
        <strain evidence="2">cv. Punajuju</strain>
    </source>
</reference>
<comment type="caution">
    <text evidence="1">The sequence shown here is derived from an EMBL/GenBank/DDBJ whole genome shotgun (WGS) entry which is preliminary data.</text>
</comment>
<organism evidence="1 2">
    <name type="scientific">Cichorium intybus</name>
    <name type="common">Chicory</name>
    <dbReference type="NCBI Taxonomy" id="13427"/>
    <lineage>
        <taxon>Eukaryota</taxon>
        <taxon>Viridiplantae</taxon>
        <taxon>Streptophyta</taxon>
        <taxon>Embryophyta</taxon>
        <taxon>Tracheophyta</taxon>
        <taxon>Spermatophyta</taxon>
        <taxon>Magnoliopsida</taxon>
        <taxon>eudicotyledons</taxon>
        <taxon>Gunneridae</taxon>
        <taxon>Pentapetalae</taxon>
        <taxon>asterids</taxon>
        <taxon>campanulids</taxon>
        <taxon>Asterales</taxon>
        <taxon>Asteraceae</taxon>
        <taxon>Cichorioideae</taxon>
        <taxon>Cichorieae</taxon>
        <taxon>Cichoriinae</taxon>
        <taxon>Cichorium</taxon>
    </lineage>
</organism>
<evidence type="ECO:0000313" key="1">
    <source>
        <dbReference type="EMBL" id="KAI3779443.1"/>
    </source>
</evidence>
<name>A0ACB9G8A6_CICIN</name>
<dbReference type="EMBL" id="CM042010">
    <property type="protein sequence ID" value="KAI3779443.1"/>
    <property type="molecule type" value="Genomic_DNA"/>
</dbReference>